<dbReference type="InterPro" id="IPR010920">
    <property type="entry name" value="LSM_dom_sf"/>
</dbReference>
<evidence type="ECO:0000256" key="4">
    <source>
        <dbReference type="ARBA" id="ARBA00022692"/>
    </source>
</evidence>
<feature type="transmembrane region" description="Helical" evidence="7">
    <location>
        <begin position="94"/>
        <end position="111"/>
    </location>
</feature>
<keyword evidence="12" id="KW-1185">Reference proteome</keyword>
<dbReference type="Gene3D" id="1.10.287.1260">
    <property type="match status" value="1"/>
</dbReference>
<evidence type="ECO:0000256" key="6">
    <source>
        <dbReference type="ARBA" id="ARBA00023136"/>
    </source>
</evidence>
<evidence type="ECO:0000259" key="10">
    <source>
        <dbReference type="Pfam" id="PF21088"/>
    </source>
</evidence>
<dbReference type="GO" id="GO:0055085">
    <property type="term" value="P:transmembrane transport"/>
    <property type="evidence" value="ECO:0007669"/>
    <property type="project" value="InterPro"/>
</dbReference>
<dbReference type="InterPro" id="IPR049278">
    <property type="entry name" value="MS_channel_C"/>
</dbReference>
<gene>
    <name evidence="11" type="primary">yhdY</name>
    <name evidence="11" type="ORF">GCM10007096_14460</name>
</gene>
<comment type="caution">
    <text evidence="11">The sequence shown here is derived from an EMBL/GenBank/DDBJ whole genome shotgun (WGS) entry which is preliminary data.</text>
</comment>
<feature type="domain" description="Mechanosensitive ion channel MscS" evidence="8">
    <location>
        <begin position="181"/>
        <end position="248"/>
    </location>
</feature>
<feature type="transmembrane region" description="Helical" evidence="7">
    <location>
        <begin position="132"/>
        <end position="155"/>
    </location>
</feature>
<organism evidence="11 12">
    <name type="scientific">Pullulanibacillus pueri</name>
    <dbReference type="NCBI Taxonomy" id="1437324"/>
    <lineage>
        <taxon>Bacteria</taxon>
        <taxon>Bacillati</taxon>
        <taxon>Bacillota</taxon>
        <taxon>Bacilli</taxon>
        <taxon>Bacillales</taxon>
        <taxon>Sporolactobacillaceae</taxon>
        <taxon>Pullulanibacillus</taxon>
    </lineage>
</organism>
<keyword evidence="5 7" id="KW-1133">Transmembrane helix</keyword>
<dbReference type="InterPro" id="IPR011066">
    <property type="entry name" value="MscS_channel_C_sf"/>
</dbReference>
<evidence type="ECO:0000256" key="7">
    <source>
        <dbReference type="SAM" id="Phobius"/>
    </source>
</evidence>
<reference evidence="11" key="1">
    <citation type="journal article" date="2014" name="Int. J. Syst. Evol. Microbiol.">
        <title>Complete genome sequence of Corynebacterium casei LMG S-19264T (=DSM 44701T), isolated from a smear-ripened cheese.</title>
        <authorList>
            <consortium name="US DOE Joint Genome Institute (JGI-PGF)"/>
            <person name="Walter F."/>
            <person name="Albersmeier A."/>
            <person name="Kalinowski J."/>
            <person name="Ruckert C."/>
        </authorList>
    </citation>
    <scope>NUCLEOTIDE SEQUENCE</scope>
    <source>
        <strain evidence="11">CGMCC 1.12777</strain>
    </source>
</reference>
<dbReference type="Proteomes" id="UP000656813">
    <property type="component" value="Unassembled WGS sequence"/>
</dbReference>
<dbReference type="Pfam" id="PF21088">
    <property type="entry name" value="MS_channel_1st"/>
    <property type="match status" value="1"/>
</dbReference>
<feature type="domain" description="Mechanosensitive ion channel transmembrane helices 2/3" evidence="10">
    <location>
        <begin position="140"/>
        <end position="180"/>
    </location>
</feature>
<keyword evidence="3" id="KW-1003">Cell membrane</keyword>
<dbReference type="Gene3D" id="3.30.70.100">
    <property type="match status" value="1"/>
</dbReference>
<evidence type="ECO:0000256" key="2">
    <source>
        <dbReference type="ARBA" id="ARBA00008017"/>
    </source>
</evidence>
<dbReference type="InterPro" id="IPR023408">
    <property type="entry name" value="MscS_beta-dom_sf"/>
</dbReference>
<feature type="transmembrane region" description="Helical" evidence="7">
    <location>
        <begin position="64"/>
        <end position="82"/>
    </location>
</feature>
<name>A0A8J3ELI2_9BACL</name>
<dbReference type="InterPro" id="IPR045042">
    <property type="entry name" value="YnaI-like"/>
</dbReference>
<sequence>MTQEIMNWVTSLTWKDGLISLGICIVFVVLGRPFTTFLLKIVTHFTQKTRTKIDDHFIESFHKPIYYLIGLSGLYFALNYLGLPPKLDQVLLKLYRTSIILCIGAGLFKLCNSTELFFGHFNKRLNLQFDRIVIPFLTRILKFIVIALMVTMALAEWGYSINGFVAGLGLAGLAISLAAKDTASNFIGGFIIITETPFSIGDWIMTPSVEGVVEDISFRSTKIRTFADALVAIPNSTLANEAITNWTKMNKRQLTFEIELDLRTPRDRIEACLKDIREMLHNNEAIDKDAIFVHFKDMKTTGYTLYFYFFTKTTVWEEWLTIRESVNLEVLKILEAHHVELSIPGRTVFYQNDHPSDALERSRDS</sequence>
<evidence type="ECO:0000256" key="1">
    <source>
        <dbReference type="ARBA" id="ARBA00004651"/>
    </source>
</evidence>
<feature type="transmembrane region" description="Helical" evidence="7">
    <location>
        <begin position="161"/>
        <end position="179"/>
    </location>
</feature>
<evidence type="ECO:0000256" key="5">
    <source>
        <dbReference type="ARBA" id="ARBA00022989"/>
    </source>
</evidence>
<protein>
    <submittedName>
        <fullName evidence="11">Putative MscS family protein YhdY</fullName>
    </submittedName>
</protein>
<dbReference type="GO" id="GO:0005886">
    <property type="term" value="C:plasma membrane"/>
    <property type="evidence" value="ECO:0007669"/>
    <property type="project" value="UniProtKB-SubCell"/>
</dbReference>
<dbReference type="SUPFAM" id="SSF82861">
    <property type="entry name" value="Mechanosensitive channel protein MscS (YggB), transmembrane region"/>
    <property type="match status" value="1"/>
</dbReference>
<dbReference type="RefSeq" id="WP_188496736.1">
    <property type="nucleotide sequence ID" value="NZ_BMFV01000008.1"/>
</dbReference>
<keyword evidence="6 7" id="KW-0472">Membrane</keyword>
<dbReference type="PANTHER" id="PTHR43634:SF2">
    <property type="entry name" value="LOW CONDUCTANCE MECHANOSENSITIVE CHANNEL YNAI"/>
    <property type="match status" value="1"/>
</dbReference>
<dbReference type="InterPro" id="IPR006685">
    <property type="entry name" value="MscS_channel_2nd"/>
</dbReference>
<evidence type="ECO:0000256" key="3">
    <source>
        <dbReference type="ARBA" id="ARBA00022475"/>
    </source>
</evidence>
<evidence type="ECO:0000259" key="8">
    <source>
        <dbReference type="Pfam" id="PF00924"/>
    </source>
</evidence>
<dbReference type="Pfam" id="PF21082">
    <property type="entry name" value="MS_channel_3rd"/>
    <property type="match status" value="1"/>
</dbReference>
<dbReference type="InterPro" id="IPR011014">
    <property type="entry name" value="MscS_channel_TM-2"/>
</dbReference>
<dbReference type="PANTHER" id="PTHR43634">
    <property type="entry name" value="OW CONDUCTANCE MECHANOSENSITIVE CHANNEL"/>
    <property type="match status" value="1"/>
</dbReference>
<dbReference type="SUPFAM" id="SSF50182">
    <property type="entry name" value="Sm-like ribonucleoproteins"/>
    <property type="match status" value="1"/>
</dbReference>
<dbReference type="Pfam" id="PF00924">
    <property type="entry name" value="MS_channel_2nd"/>
    <property type="match status" value="1"/>
</dbReference>
<feature type="transmembrane region" description="Helical" evidence="7">
    <location>
        <begin position="18"/>
        <end position="43"/>
    </location>
</feature>
<dbReference type="SUPFAM" id="SSF82689">
    <property type="entry name" value="Mechanosensitive channel protein MscS (YggB), C-terminal domain"/>
    <property type="match status" value="1"/>
</dbReference>
<comment type="similarity">
    <text evidence="2">Belongs to the MscS (TC 1.A.23) family.</text>
</comment>
<proteinExistence type="inferred from homology"/>
<feature type="domain" description="Mechanosensitive ion channel MscS C-terminal" evidence="9">
    <location>
        <begin position="255"/>
        <end position="340"/>
    </location>
</feature>
<evidence type="ECO:0000313" key="11">
    <source>
        <dbReference type="EMBL" id="GGH79478.1"/>
    </source>
</evidence>
<reference evidence="11" key="2">
    <citation type="submission" date="2020-09" db="EMBL/GenBank/DDBJ databases">
        <authorList>
            <person name="Sun Q."/>
            <person name="Zhou Y."/>
        </authorList>
    </citation>
    <scope>NUCLEOTIDE SEQUENCE</scope>
    <source>
        <strain evidence="11">CGMCC 1.12777</strain>
    </source>
</reference>
<dbReference type="InterPro" id="IPR049142">
    <property type="entry name" value="MS_channel_1st"/>
</dbReference>
<evidence type="ECO:0000313" key="12">
    <source>
        <dbReference type="Proteomes" id="UP000656813"/>
    </source>
</evidence>
<comment type="subcellular location">
    <subcellularLocation>
        <location evidence="1">Cell membrane</location>
        <topology evidence="1">Multi-pass membrane protein</topology>
    </subcellularLocation>
</comment>
<dbReference type="AlphaFoldDB" id="A0A8J3ELI2"/>
<keyword evidence="4 7" id="KW-0812">Transmembrane</keyword>
<evidence type="ECO:0000259" key="9">
    <source>
        <dbReference type="Pfam" id="PF21082"/>
    </source>
</evidence>
<accession>A0A8J3ELI2</accession>
<dbReference type="EMBL" id="BMFV01000008">
    <property type="protein sequence ID" value="GGH79478.1"/>
    <property type="molecule type" value="Genomic_DNA"/>
</dbReference>
<dbReference type="Gene3D" id="2.30.30.60">
    <property type="match status" value="1"/>
</dbReference>